<keyword evidence="6 12" id="KW-0863">Zinc-finger</keyword>
<dbReference type="Gene3D" id="3.30.160.60">
    <property type="entry name" value="Classic Zinc Finger"/>
    <property type="match status" value="2"/>
</dbReference>
<evidence type="ECO:0000256" key="4">
    <source>
        <dbReference type="ARBA" id="ARBA00022723"/>
    </source>
</evidence>
<dbReference type="FunFam" id="3.30.160.60:FF:000226">
    <property type="entry name" value="Zinc finger protein 236 variant"/>
    <property type="match status" value="1"/>
</dbReference>
<dbReference type="Pfam" id="PF00096">
    <property type="entry name" value="zf-C2H2"/>
    <property type="match status" value="2"/>
</dbReference>
<dbReference type="InParanoid" id="A0A1V9X2F6"/>
<gene>
    <name evidence="15" type="ORF">BIW11_02171</name>
</gene>
<evidence type="ECO:0000256" key="3">
    <source>
        <dbReference type="ARBA" id="ARBA00006991"/>
    </source>
</evidence>
<proteinExistence type="inferred from homology"/>
<evidence type="ECO:0000256" key="12">
    <source>
        <dbReference type="PROSITE-ProRule" id="PRU00042"/>
    </source>
</evidence>
<name>A0A1V9X2F6_9ACAR</name>
<evidence type="ECO:0000256" key="8">
    <source>
        <dbReference type="ARBA" id="ARBA00023015"/>
    </source>
</evidence>
<dbReference type="GO" id="GO:0000981">
    <property type="term" value="F:DNA-binding transcription factor activity, RNA polymerase II-specific"/>
    <property type="evidence" value="ECO:0007669"/>
    <property type="project" value="TreeGrafter"/>
</dbReference>
<keyword evidence="9" id="KW-0238">DNA-binding</keyword>
<dbReference type="PANTHER" id="PTHR23235:SF120">
    <property type="entry name" value="KRUPPEL-LIKE FACTOR 15"/>
    <property type="match status" value="1"/>
</dbReference>
<evidence type="ECO:0000256" key="11">
    <source>
        <dbReference type="ARBA" id="ARBA00023242"/>
    </source>
</evidence>
<protein>
    <submittedName>
        <fullName evidence="15">Gastrula zinc finger protein-like</fullName>
    </submittedName>
</protein>
<dbReference type="GO" id="GO:0008270">
    <property type="term" value="F:zinc ion binding"/>
    <property type="evidence" value="ECO:0007669"/>
    <property type="project" value="UniProtKB-KW"/>
</dbReference>
<dbReference type="PROSITE" id="PS50157">
    <property type="entry name" value="ZINC_FINGER_C2H2_2"/>
    <property type="match status" value="3"/>
</dbReference>
<dbReference type="GO" id="GO:0005634">
    <property type="term" value="C:nucleus"/>
    <property type="evidence" value="ECO:0007669"/>
    <property type="project" value="UniProtKB-SubCell"/>
</dbReference>
<feature type="domain" description="C2H2-type" evidence="14">
    <location>
        <begin position="139"/>
        <end position="166"/>
    </location>
</feature>
<dbReference type="PANTHER" id="PTHR23235">
    <property type="entry name" value="KRUEPPEL-LIKE TRANSCRIPTION FACTOR"/>
    <property type="match status" value="1"/>
</dbReference>
<dbReference type="Pfam" id="PF12874">
    <property type="entry name" value="zf-met"/>
    <property type="match status" value="1"/>
</dbReference>
<keyword evidence="11" id="KW-0539">Nucleus</keyword>
<keyword evidence="4" id="KW-0479">Metal-binding</keyword>
<evidence type="ECO:0000313" key="16">
    <source>
        <dbReference type="Proteomes" id="UP000192247"/>
    </source>
</evidence>
<dbReference type="FunFam" id="3.30.160.60:FF:001157">
    <property type="entry name" value="Zinc finger protein 793"/>
    <property type="match status" value="1"/>
</dbReference>
<dbReference type="GO" id="GO:0000978">
    <property type="term" value="F:RNA polymerase II cis-regulatory region sequence-specific DNA binding"/>
    <property type="evidence" value="ECO:0007669"/>
    <property type="project" value="TreeGrafter"/>
</dbReference>
<reference evidence="15 16" key="1">
    <citation type="journal article" date="2017" name="Gigascience">
        <title>Draft genome of the honey bee ectoparasitic mite, Tropilaelaps mercedesae, is shaped by the parasitic life history.</title>
        <authorList>
            <person name="Dong X."/>
            <person name="Armstrong S.D."/>
            <person name="Xia D."/>
            <person name="Makepeace B.L."/>
            <person name="Darby A.C."/>
            <person name="Kadowaki T."/>
        </authorList>
    </citation>
    <scope>NUCLEOTIDE SEQUENCE [LARGE SCALE GENOMIC DNA]</scope>
    <source>
        <strain evidence="15">Wuxi-XJTLU</strain>
    </source>
</reference>
<dbReference type="STRING" id="418985.A0A1V9X2F6"/>
<dbReference type="SUPFAM" id="SSF57667">
    <property type="entry name" value="beta-beta-alpha zinc fingers"/>
    <property type="match status" value="2"/>
</dbReference>
<dbReference type="Proteomes" id="UP000192247">
    <property type="component" value="Unassembled WGS sequence"/>
</dbReference>
<comment type="function">
    <text evidence="1">May be involved in transcriptional regulation.</text>
</comment>
<comment type="caution">
    <text evidence="15">The sequence shown here is derived from an EMBL/GenBank/DDBJ whole genome shotgun (WGS) entry which is preliminary data.</text>
</comment>
<keyword evidence="16" id="KW-1185">Reference proteome</keyword>
<comment type="similarity">
    <text evidence="3">Belongs to the krueppel C2H2-type zinc-finger protein family.</text>
</comment>
<evidence type="ECO:0000256" key="2">
    <source>
        <dbReference type="ARBA" id="ARBA00004123"/>
    </source>
</evidence>
<organism evidence="15 16">
    <name type="scientific">Tropilaelaps mercedesae</name>
    <dbReference type="NCBI Taxonomy" id="418985"/>
    <lineage>
        <taxon>Eukaryota</taxon>
        <taxon>Metazoa</taxon>
        <taxon>Ecdysozoa</taxon>
        <taxon>Arthropoda</taxon>
        <taxon>Chelicerata</taxon>
        <taxon>Arachnida</taxon>
        <taxon>Acari</taxon>
        <taxon>Parasitiformes</taxon>
        <taxon>Mesostigmata</taxon>
        <taxon>Gamasina</taxon>
        <taxon>Dermanyssoidea</taxon>
        <taxon>Laelapidae</taxon>
        <taxon>Tropilaelaps</taxon>
    </lineage>
</organism>
<dbReference type="InterPro" id="IPR013087">
    <property type="entry name" value="Znf_C2H2_type"/>
</dbReference>
<keyword evidence="7" id="KW-0862">Zinc</keyword>
<evidence type="ECO:0000256" key="6">
    <source>
        <dbReference type="ARBA" id="ARBA00022771"/>
    </source>
</evidence>
<dbReference type="EMBL" id="MNPL01028346">
    <property type="protein sequence ID" value="OQR67573.1"/>
    <property type="molecule type" value="Genomic_DNA"/>
</dbReference>
<sequence length="195" mass="22337">MITALQTINNHNNKTRNKKKVIRCVGPVRATYTQVRVNYEFIEQHNDNNNNNSSRRKKTSGKANKNAVRVNGNASDGSQLARPHQCPYCQKNFTRSNHLADHVRRHTGERPYLCSFCSKRFATKSHLREHERTHVGGKLECHLCPSSFTRRRQALQHLRGHGVDTALFENNVNIWPVPANRPETPALLDRQSPPT</sequence>
<dbReference type="InterPro" id="IPR036236">
    <property type="entry name" value="Znf_C2H2_sf"/>
</dbReference>
<dbReference type="AlphaFoldDB" id="A0A1V9X2F6"/>
<accession>A0A1V9X2F6</accession>
<evidence type="ECO:0000256" key="9">
    <source>
        <dbReference type="ARBA" id="ARBA00023125"/>
    </source>
</evidence>
<dbReference type="SMART" id="SM00355">
    <property type="entry name" value="ZnF_C2H2"/>
    <property type="match status" value="3"/>
</dbReference>
<comment type="subcellular location">
    <subcellularLocation>
        <location evidence="2">Nucleus</location>
    </subcellularLocation>
</comment>
<evidence type="ECO:0000313" key="15">
    <source>
        <dbReference type="EMBL" id="OQR67573.1"/>
    </source>
</evidence>
<evidence type="ECO:0000256" key="13">
    <source>
        <dbReference type="SAM" id="MobiDB-lite"/>
    </source>
</evidence>
<evidence type="ECO:0000256" key="7">
    <source>
        <dbReference type="ARBA" id="ARBA00022833"/>
    </source>
</evidence>
<keyword evidence="5" id="KW-0677">Repeat</keyword>
<evidence type="ECO:0000256" key="1">
    <source>
        <dbReference type="ARBA" id="ARBA00003767"/>
    </source>
</evidence>
<evidence type="ECO:0000256" key="5">
    <source>
        <dbReference type="ARBA" id="ARBA00022737"/>
    </source>
</evidence>
<feature type="region of interest" description="Disordered" evidence="13">
    <location>
        <begin position="43"/>
        <end position="81"/>
    </location>
</feature>
<evidence type="ECO:0000259" key="14">
    <source>
        <dbReference type="PROSITE" id="PS50157"/>
    </source>
</evidence>
<keyword evidence="8" id="KW-0805">Transcription regulation</keyword>
<keyword evidence="10" id="KW-0804">Transcription</keyword>
<feature type="domain" description="C2H2-type" evidence="14">
    <location>
        <begin position="84"/>
        <end position="111"/>
    </location>
</feature>
<evidence type="ECO:0000256" key="10">
    <source>
        <dbReference type="ARBA" id="ARBA00023163"/>
    </source>
</evidence>
<feature type="domain" description="C2H2-type" evidence="14">
    <location>
        <begin position="112"/>
        <end position="139"/>
    </location>
</feature>
<dbReference type="OrthoDB" id="6515615at2759"/>
<dbReference type="PROSITE" id="PS00028">
    <property type="entry name" value="ZINC_FINGER_C2H2_1"/>
    <property type="match status" value="3"/>
</dbReference>